<proteinExistence type="predicted"/>
<feature type="compositionally biased region" description="Basic residues" evidence="1">
    <location>
        <begin position="195"/>
        <end position="212"/>
    </location>
</feature>
<reference evidence="2 3" key="1">
    <citation type="submission" date="2015-09" db="EMBL/GenBank/DDBJ databases">
        <title>Sorangium comparison.</title>
        <authorList>
            <person name="Zaburannyi N."/>
            <person name="Bunk B."/>
            <person name="Overmann J."/>
            <person name="Mueller R."/>
        </authorList>
    </citation>
    <scope>NUCLEOTIDE SEQUENCE [LARGE SCALE GENOMIC DNA]</scope>
    <source>
        <strain evidence="2 3">So ce26</strain>
    </source>
</reference>
<feature type="region of interest" description="Disordered" evidence="1">
    <location>
        <begin position="99"/>
        <end position="125"/>
    </location>
</feature>
<organism evidence="2 3">
    <name type="scientific">Sorangium cellulosum</name>
    <name type="common">Polyangium cellulosum</name>
    <dbReference type="NCBI Taxonomy" id="56"/>
    <lineage>
        <taxon>Bacteria</taxon>
        <taxon>Pseudomonadati</taxon>
        <taxon>Myxococcota</taxon>
        <taxon>Polyangia</taxon>
        <taxon>Polyangiales</taxon>
        <taxon>Polyangiaceae</taxon>
        <taxon>Sorangium</taxon>
    </lineage>
</organism>
<dbReference type="AlphaFoldDB" id="A0A2L0F468"/>
<evidence type="ECO:0000256" key="1">
    <source>
        <dbReference type="SAM" id="MobiDB-lite"/>
    </source>
</evidence>
<sequence length="242" mass="26075">MSGSCLNLRSGAEAHGARAASAPACRSRFATRFPTAPRDVRSSAMASPCSNAARGSSPAHAAALASRHRPAACRHHFPDASGALRHATAACGRSQVSLRALASGKAPAASRRERRARRSAQACSPLRCHRQPEQLTDRLVHDPGRHVIPEGDGSAQGGGERRNHGGSRRWIDRREFSGPRARRLGRGWVHPSRGRAIRRHAPLKSRRKRRSATVRPRSGILAGFLTRGTSGGGRHPRQPERA</sequence>
<accession>A0A2L0F468</accession>
<dbReference type="EMBL" id="CP012673">
    <property type="protein sequence ID" value="AUX46365.1"/>
    <property type="molecule type" value="Genomic_DNA"/>
</dbReference>
<protein>
    <submittedName>
        <fullName evidence="2">Uncharacterized protein</fullName>
    </submittedName>
</protein>
<gene>
    <name evidence="2" type="ORF">SOCE26_078710</name>
</gene>
<feature type="compositionally biased region" description="Basic and acidic residues" evidence="1">
    <location>
        <begin position="159"/>
        <end position="176"/>
    </location>
</feature>
<dbReference type="Proteomes" id="UP000238348">
    <property type="component" value="Chromosome"/>
</dbReference>
<feature type="region of interest" description="Disordered" evidence="1">
    <location>
        <begin position="195"/>
        <end position="242"/>
    </location>
</feature>
<evidence type="ECO:0000313" key="3">
    <source>
        <dbReference type="Proteomes" id="UP000238348"/>
    </source>
</evidence>
<evidence type="ECO:0000313" key="2">
    <source>
        <dbReference type="EMBL" id="AUX46365.1"/>
    </source>
</evidence>
<name>A0A2L0F468_SORCE</name>
<feature type="region of interest" description="Disordered" evidence="1">
    <location>
        <begin position="143"/>
        <end position="176"/>
    </location>
</feature>